<evidence type="ECO:0000313" key="3">
    <source>
        <dbReference type="EMBL" id="GBE79157.1"/>
    </source>
</evidence>
<proteinExistence type="predicted"/>
<keyword evidence="4" id="KW-1185">Reference proteome</keyword>
<evidence type="ECO:0000313" key="4">
    <source>
        <dbReference type="Proteomes" id="UP000287166"/>
    </source>
</evidence>
<feature type="compositionally biased region" description="Low complexity" evidence="1">
    <location>
        <begin position="1"/>
        <end position="16"/>
    </location>
</feature>
<evidence type="ECO:0000256" key="1">
    <source>
        <dbReference type="SAM" id="MobiDB-lite"/>
    </source>
</evidence>
<feature type="compositionally biased region" description="Basic and acidic residues" evidence="1">
    <location>
        <begin position="93"/>
        <end position="114"/>
    </location>
</feature>
<dbReference type="FunCoup" id="A0A401GAH6">
    <property type="interactions" value="43"/>
</dbReference>
<dbReference type="GO" id="GO:0005789">
    <property type="term" value="C:endoplasmic reticulum membrane"/>
    <property type="evidence" value="ECO:0007669"/>
    <property type="project" value="TreeGrafter"/>
</dbReference>
<dbReference type="InParanoid" id="A0A401GAH6"/>
<keyword evidence="2" id="KW-1133">Transmembrane helix</keyword>
<dbReference type="GeneID" id="38776074"/>
<gene>
    <name evidence="3" type="ORF">SCP_0203540</name>
</gene>
<dbReference type="RefSeq" id="XP_027610070.1">
    <property type="nucleotide sequence ID" value="XM_027754269.1"/>
</dbReference>
<organism evidence="3 4">
    <name type="scientific">Sparassis crispa</name>
    <dbReference type="NCBI Taxonomy" id="139825"/>
    <lineage>
        <taxon>Eukaryota</taxon>
        <taxon>Fungi</taxon>
        <taxon>Dikarya</taxon>
        <taxon>Basidiomycota</taxon>
        <taxon>Agaricomycotina</taxon>
        <taxon>Agaricomycetes</taxon>
        <taxon>Polyporales</taxon>
        <taxon>Sparassidaceae</taxon>
        <taxon>Sparassis</taxon>
    </lineage>
</organism>
<feature type="transmembrane region" description="Helical" evidence="2">
    <location>
        <begin position="36"/>
        <end position="57"/>
    </location>
</feature>
<reference evidence="3 4" key="1">
    <citation type="journal article" date="2018" name="Sci. Rep.">
        <title>Genome sequence of the cauliflower mushroom Sparassis crispa (Hanabiratake) and its association with beneficial usage.</title>
        <authorList>
            <person name="Kiyama R."/>
            <person name="Furutani Y."/>
            <person name="Kawaguchi K."/>
            <person name="Nakanishi T."/>
        </authorList>
    </citation>
    <scope>NUCLEOTIDE SEQUENCE [LARGE SCALE GENOMIC DNA]</scope>
</reference>
<evidence type="ECO:0000256" key="2">
    <source>
        <dbReference type="SAM" id="Phobius"/>
    </source>
</evidence>
<feature type="region of interest" description="Disordered" evidence="1">
    <location>
        <begin position="1"/>
        <end position="20"/>
    </location>
</feature>
<name>A0A401GAH6_9APHY</name>
<feature type="region of interest" description="Disordered" evidence="1">
    <location>
        <begin position="92"/>
        <end position="114"/>
    </location>
</feature>
<dbReference type="PANTHER" id="PTHR28251">
    <property type="entry name" value="V-TYPE ATPASE ASSEMBLY FACTOR PKR1"/>
    <property type="match status" value="1"/>
</dbReference>
<dbReference type="EMBL" id="BFAD01000002">
    <property type="protein sequence ID" value="GBE79157.1"/>
    <property type="molecule type" value="Genomic_DNA"/>
</dbReference>
<dbReference type="AlphaFoldDB" id="A0A401GAH6"/>
<dbReference type="Pfam" id="PF08636">
    <property type="entry name" value="Pkr1"/>
    <property type="match status" value="1"/>
</dbReference>
<comment type="caution">
    <text evidence="3">The sequence shown here is derived from an EMBL/GenBank/DDBJ whole genome shotgun (WGS) entry which is preliminary data.</text>
</comment>
<sequence length="114" mass="12289">MSSSNSTSNSPSSPTTEDNSLFATLLTPGSSLHPTLLFVLDVAFFALFLVLAGLALATQGNLHVLSLIGIEMGLWGSVKWFVYELQLANANEETQKNANRENDTSPSDSKLKEE</sequence>
<dbReference type="PANTHER" id="PTHR28251:SF1">
    <property type="entry name" value="V-TYPE ATPASE ASSEMBLY FACTOR PKR1"/>
    <property type="match status" value="1"/>
</dbReference>
<dbReference type="Proteomes" id="UP000287166">
    <property type="component" value="Unassembled WGS sequence"/>
</dbReference>
<dbReference type="OrthoDB" id="9626941at2759"/>
<dbReference type="GO" id="GO:0070072">
    <property type="term" value="P:vacuolar proton-transporting V-type ATPase complex assembly"/>
    <property type="evidence" value="ECO:0007669"/>
    <property type="project" value="InterPro"/>
</dbReference>
<dbReference type="InterPro" id="IPR013945">
    <property type="entry name" value="Pkr1"/>
</dbReference>
<protein>
    <submittedName>
        <fullName evidence="3">V-type ATPase assembly factor PKR1</fullName>
    </submittedName>
</protein>
<keyword evidence="2" id="KW-0812">Transmembrane</keyword>
<accession>A0A401GAH6</accession>
<keyword evidence="2" id="KW-0472">Membrane</keyword>